<proteinExistence type="predicted"/>
<evidence type="ECO:0000313" key="2">
    <source>
        <dbReference type="Proteomes" id="UP000186922"/>
    </source>
</evidence>
<gene>
    <name evidence="1" type="primary">RvY_16720</name>
    <name evidence="1" type="synonym">RvY_16720.2</name>
    <name evidence="1" type="ORF">RvY_16720-2</name>
</gene>
<dbReference type="Proteomes" id="UP000186922">
    <property type="component" value="Unassembled WGS sequence"/>
</dbReference>
<accession>A0A1D1VZI7</accession>
<name>A0A1D1VZI7_RAMVA</name>
<sequence length="119" mass="12585">MASLQSRIRELEVSPEGDHITVEFRQNAPPTVVVVTPSTVLPREPRPAAGAPSLTIPSFSATVGKAVDPFTGMTHEQLQLAKQTWDKAKAAAANVTGVSTTNGYVPFLVQNHHLASGDA</sequence>
<protein>
    <submittedName>
        <fullName evidence="1">Uncharacterized protein</fullName>
    </submittedName>
</protein>
<comment type="caution">
    <text evidence="1">The sequence shown here is derived from an EMBL/GenBank/DDBJ whole genome shotgun (WGS) entry which is preliminary data.</text>
</comment>
<dbReference type="AlphaFoldDB" id="A0A1D1VZI7"/>
<organism evidence="1 2">
    <name type="scientific">Ramazzottius varieornatus</name>
    <name type="common">Water bear</name>
    <name type="synonym">Tardigrade</name>
    <dbReference type="NCBI Taxonomy" id="947166"/>
    <lineage>
        <taxon>Eukaryota</taxon>
        <taxon>Metazoa</taxon>
        <taxon>Ecdysozoa</taxon>
        <taxon>Tardigrada</taxon>
        <taxon>Eutardigrada</taxon>
        <taxon>Parachela</taxon>
        <taxon>Hypsibioidea</taxon>
        <taxon>Ramazzottiidae</taxon>
        <taxon>Ramazzottius</taxon>
    </lineage>
</organism>
<dbReference type="EMBL" id="BDGG01000014">
    <property type="protein sequence ID" value="GAV06790.1"/>
    <property type="molecule type" value="Genomic_DNA"/>
</dbReference>
<keyword evidence="2" id="KW-1185">Reference proteome</keyword>
<reference evidence="1 2" key="1">
    <citation type="journal article" date="2016" name="Nat. Commun.">
        <title>Extremotolerant tardigrade genome and improved radiotolerance of human cultured cells by tardigrade-unique protein.</title>
        <authorList>
            <person name="Hashimoto T."/>
            <person name="Horikawa D.D."/>
            <person name="Saito Y."/>
            <person name="Kuwahara H."/>
            <person name="Kozuka-Hata H."/>
            <person name="Shin-I T."/>
            <person name="Minakuchi Y."/>
            <person name="Ohishi K."/>
            <person name="Motoyama A."/>
            <person name="Aizu T."/>
            <person name="Enomoto A."/>
            <person name="Kondo K."/>
            <person name="Tanaka S."/>
            <person name="Hara Y."/>
            <person name="Koshikawa S."/>
            <person name="Sagara H."/>
            <person name="Miura T."/>
            <person name="Yokobori S."/>
            <person name="Miyagawa K."/>
            <person name="Suzuki Y."/>
            <person name="Kubo T."/>
            <person name="Oyama M."/>
            <person name="Kohara Y."/>
            <person name="Fujiyama A."/>
            <person name="Arakawa K."/>
            <person name="Katayama T."/>
            <person name="Toyoda A."/>
            <person name="Kunieda T."/>
        </authorList>
    </citation>
    <scope>NUCLEOTIDE SEQUENCE [LARGE SCALE GENOMIC DNA]</scope>
    <source>
        <strain evidence="1 2">YOKOZUNA-1</strain>
    </source>
</reference>
<evidence type="ECO:0000313" key="1">
    <source>
        <dbReference type="EMBL" id="GAV06790.1"/>
    </source>
</evidence>